<evidence type="ECO:0000256" key="4">
    <source>
        <dbReference type="ARBA" id="ARBA00022898"/>
    </source>
</evidence>
<name>A0A6I1EPY1_9BURK</name>
<evidence type="ECO:0000256" key="1">
    <source>
        <dbReference type="ARBA" id="ARBA00007970"/>
    </source>
</evidence>
<evidence type="ECO:0000256" key="3">
    <source>
        <dbReference type="ARBA" id="ARBA00022679"/>
    </source>
</evidence>
<dbReference type="InterPro" id="IPR006311">
    <property type="entry name" value="TAT_signal"/>
</dbReference>
<dbReference type="CDD" id="cd00609">
    <property type="entry name" value="AAT_like"/>
    <property type="match status" value="1"/>
</dbReference>
<comment type="similarity">
    <text evidence="1">Belongs to the class-II pyridoxal-phosphate-dependent aminotransferase family. Histidinol-phosphate aminotransferase subfamily.</text>
</comment>
<dbReference type="PANTHER" id="PTHR43643:SF3">
    <property type="entry name" value="HISTIDINOL-PHOSPHATE AMINOTRANSFERASE"/>
    <property type="match status" value="1"/>
</dbReference>
<dbReference type="SUPFAM" id="SSF53383">
    <property type="entry name" value="PLP-dependent transferases"/>
    <property type="match status" value="1"/>
</dbReference>
<keyword evidence="2 7" id="KW-0032">Aminotransferase</keyword>
<feature type="domain" description="Aminotransferase class I/classII large" evidence="6">
    <location>
        <begin position="52"/>
        <end position="376"/>
    </location>
</feature>
<dbReference type="Proteomes" id="UP000430564">
    <property type="component" value="Unassembled WGS sequence"/>
</dbReference>
<dbReference type="InterPro" id="IPR015424">
    <property type="entry name" value="PyrdxlP-dep_Trfase"/>
</dbReference>
<accession>A0A6I1EPY1</accession>
<dbReference type="InterPro" id="IPR015421">
    <property type="entry name" value="PyrdxlP-dep_Trfase_major"/>
</dbReference>
<dbReference type="Gene3D" id="3.90.1150.10">
    <property type="entry name" value="Aspartate Aminotransferase, domain 1"/>
    <property type="match status" value="1"/>
</dbReference>
<dbReference type="GO" id="GO:0030170">
    <property type="term" value="F:pyridoxal phosphate binding"/>
    <property type="evidence" value="ECO:0007669"/>
    <property type="project" value="InterPro"/>
</dbReference>
<dbReference type="Pfam" id="PF00155">
    <property type="entry name" value="Aminotran_1_2"/>
    <property type="match status" value="1"/>
</dbReference>
<reference evidence="7 8" key="1">
    <citation type="submission" date="2019-10" db="EMBL/GenBank/DDBJ databases">
        <title>Genome diversity of Sutterella seckii.</title>
        <authorList>
            <person name="Chaplin A.V."/>
            <person name="Sokolova S.R."/>
            <person name="Mosin K.A."/>
            <person name="Ivanova E.L."/>
            <person name="Kochetkova T.O."/>
            <person name="Goltsov A.Y."/>
            <person name="Trofimov D.Y."/>
            <person name="Efimov B.A."/>
        </authorList>
    </citation>
    <scope>NUCLEOTIDE SEQUENCE [LARGE SCALE GENOMIC DNA]</scope>
    <source>
        <strain evidence="7 8">ASD393</strain>
    </source>
</reference>
<proteinExistence type="inferred from homology"/>
<dbReference type="InterPro" id="IPR050106">
    <property type="entry name" value="HistidinolP_aminotransfase"/>
</dbReference>
<dbReference type="PANTHER" id="PTHR43643">
    <property type="entry name" value="HISTIDINOL-PHOSPHATE AMINOTRANSFERASE 2"/>
    <property type="match status" value="1"/>
</dbReference>
<dbReference type="InterPro" id="IPR004839">
    <property type="entry name" value="Aminotransferase_I/II_large"/>
</dbReference>
<dbReference type="GO" id="GO:0008483">
    <property type="term" value="F:transaminase activity"/>
    <property type="evidence" value="ECO:0007669"/>
    <property type="project" value="UniProtKB-KW"/>
</dbReference>
<feature type="signal peptide" evidence="5">
    <location>
        <begin position="1"/>
        <end position="22"/>
    </location>
</feature>
<dbReference type="PROSITE" id="PS51318">
    <property type="entry name" value="TAT"/>
    <property type="match status" value="1"/>
</dbReference>
<keyword evidence="5" id="KW-0732">Signal</keyword>
<dbReference type="Gene3D" id="3.40.640.10">
    <property type="entry name" value="Type I PLP-dependent aspartate aminotransferase-like (Major domain)"/>
    <property type="match status" value="1"/>
</dbReference>
<dbReference type="InterPro" id="IPR015422">
    <property type="entry name" value="PyrdxlP-dep_Trfase_small"/>
</dbReference>
<sequence>MHMQRRQVIGAAIGGAFAAALAPQGAARAAEAPLAEKFVKPTADKPLLACFNENPLGLSMEARAAVAKSAAVCNRYPFARAEALRKACADFVGGKPEEIVLSQGSAEAIRASVESYAHEPGATLIIPELTYSDGEMAAKRNGMPVVKVKMGKNWSIDIPAMRAAAAEAAKKGMAVVYFVNPNNPTSTIADTNQLFDWIRSQPKNTVFLMDEAYGEFVVDPNWKSTIELVNAGAKNVIVLKTFSKIFGMAGLRLGFAYTASPELHKRVHDHIAYDFFMNTPAIEAALAEIGDLGFLRLSNSENKEARKIMEDLFKELNLEYLPSQTNFCFFNLKGPLEPFAKAMKAENILVGRPFPPALTWCRISYVRPQEMQYVADVMRGLRKKGVI</sequence>
<evidence type="ECO:0000256" key="2">
    <source>
        <dbReference type="ARBA" id="ARBA00022576"/>
    </source>
</evidence>
<keyword evidence="3 7" id="KW-0808">Transferase</keyword>
<gene>
    <name evidence="7" type="ORF">GBM95_05130</name>
</gene>
<evidence type="ECO:0000313" key="8">
    <source>
        <dbReference type="Proteomes" id="UP000430564"/>
    </source>
</evidence>
<evidence type="ECO:0000313" key="7">
    <source>
        <dbReference type="EMBL" id="KAB7661252.1"/>
    </source>
</evidence>
<dbReference type="EMBL" id="WEHX01000022">
    <property type="protein sequence ID" value="KAB7661252.1"/>
    <property type="molecule type" value="Genomic_DNA"/>
</dbReference>
<evidence type="ECO:0000256" key="5">
    <source>
        <dbReference type="SAM" id="SignalP"/>
    </source>
</evidence>
<feature type="chain" id="PRO_5026148054" evidence="5">
    <location>
        <begin position="23"/>
        <end position="387"/>
    </location>
</feature>
<dbReference type="AlphaFoldDB" id="A0A6I1EPY1"/>
<evidence type="ECO:0000259" key="6">
    <source>
        <dbReference type="Pfam" id="PF00155"/>
    </source>
</evidence>
<comment type="caution">
    <text evidence="7">The sequence shown here is derived from an EMBL/GenBank/DDBJ whole genome shotgun (WGS) entry which is preliminary data.</text>
</comment>
<keyword evidence="4" id="KW-0663">Pyridoxal phosphate</keyword>
<organism evidence="7 8">
    <name type="scientific">Sutterella seckii</name>
    <dbReference type="NCBI Taxonomy" id="1944635"/>
    <lineage>
        <taxon>Bacteria</taxon>
        <taxon>Pseudomonadati</taxon>
        <taxon>Pseudomonadota</taxon>
        <taxon>Betaproteobacteria</taxon>
        <taxon>Burkholderiales</taxon>
        <taxon>Sutterellaceae</taxon>
        <taxon>Sutterella</taxon>
    </lineage>
</organism>
<protein>
    <submittedName>
        <fullName evidence="7">Histidinol-phosphate aminotransferase family protein</fullName>
    </submittedName>
</protein>
<dbReference type="OrthoDB" id="9813612at2"/>